<feature type="region of interest" description="Disordered" evidence="1">
    <location>
        <begin position="43"/>
        <end position="63"/>
    </location>
</feature>
<reference evidence="3 4" key="1">
    <citation type="submission" date="2016-04" db="EMBL/GenBank/DDBJ databases">
        <title>Complete genome sequence and analysis of deep-sea sediment isolate, Amycolatopsis sp. WP1.</title>
        <authorList>
            <person name="Wang H."/>
            <person name="Chen S."/>
            <person name="Wu Q."/>
        </authorList>
    </citation>
    <scope>NUCLEOTIDE SEQUENCE [LARGE SCALE GENOMIC DNA]</scope>
    <source>
        <strain evidence="3 4">WP1</strain>
    </source>
</reference>
<keyword evidence="2" id="KW-1133">Transmembrane helix</keyword>
<feature type="compositionally biased region" description="Polar residues" evidence="1">
    <location>
        <begin position="43"/>
        <end position="52"/>
    </location>
</feature>
<proteinExistence type="predicted"/>
<evidence type="ECO:0000256" key="2">
    <source>
        <dbReference type="SAM" id="Phobius"/>
    </source>
</evidence>
<evidence type="ECO:0000313" key="4">
    <source>
        <dbReference type="Proteomes" id="UP000250434"/>
    </source>
</evidence>
<dbReference type="EMBL" id="CP015163">
    <property type="protein sequence ID" value="AXB47198.1"/>
    <property type="molecule type" value="Genomic_DNA"/>
</dbReference>
<keyword evidence="2" id="KW-0472">Membrane</keyword>
<dbReference type="Proteomes" id="UP000250434">
    <property type="component" value="Chromosome"/>
</dbReference>
<keyword evidence="4" id="KW-1185">Reference proteome</keyword>
<sequence length="459" mass="49250">MSDTRREVGTWLGVARWTCLGAAVVALVVFLVSQRAETIDVSYAQSPTSPESTRAGKEAGLSDASVPPVEELVARLQAERVVRLPGAVAHWDEARVDQAIGNRDARILVAPPGLDEAERKQISEAKSQAEKGEREVVTIVGTTVSGGILEVAPSTLDERRAEFAVGDVTGLIIYLLGHLWEQPVASGPSDFRWREPTAAELAPVEAALRSAGRYTAEGATLTEVPHDAARQAFDGAEPLVAAFPRQPFGEPVPDYGAALTARFPDRPIVVLYGLWVSYHGPNADAFADVAAASTYAQFGRYLSSRVYPQDAILGVYLDRVIDIRYAGLFDRPLPYQPPDPLRVTLPALPWVFAGCVAVFVALSARAVRKPRGLPRGTSAGARLGALTALAIEVSGLTDGESDVALTLALAKLESAREALEEGRDPDAFLTDAHARLDEVARLLGRTDYRPDVYVGRQLA</sequence>
<dbReference type="RefSeq" id="WP_113696255.1">
    <property type="nucleotide sequence ID" value="NZ_CP015163.1"/>
</dbReference>
<protein>
    <submittedName>
        <fullName evidence="3">Uncharacterized protein</fullName>
    </submittedName>
</protein>
<keyword evidence="2" id="KW-0812">Transmembrane</keyword>
<name>A0A344LGM4_9PSEU</name>
<feature type="transmembrane region" description="Helical" evidence="2">
    <location>
        <begin position="12"/>
        <end position="32"/>
    </location>
</feature>
<evidence type="ECO:0000313" key="3">
    <source>
        <dbReference type="EMBL" id="AXB47198.1"/>
    </source>
</evidence>
<dbReference type="KEGG" id="aab:A4R43_36065"/>
<dbReference type="AlphaFoldDB" id="A0A344LGM4"/>
<dbReference type="OrthoDB" id="3341722at2"/>
<gene>
    <name evidence="3" type="ORF">A4R43_36065</name>
</gene>
<organism evidence="3 4">
    <name type="scientific">Amycolatopsis albispora</name>
    <dbReference type="NCBI Taxonomy" id="1804986"/>
    <lineage>
        <taxon>Bacteria</taxon>
        <taxon>Bacillati</taxon>
        <taxon>Actinomycetota</taxon>
        <taxon>Actinomycetes</taxon>
        <taxon>Pseudonocardiales</taxon>
        <taxon>Pseudonocardiaceae</taxon>
        <taxon>Amycolatopsis</taxon>
    </lineage>
</organism>
<accession>A0A344LGM4</accession>
<evidence type="ECO:0000256" key="1">
    <source>
        <dbReference type="SAM" id="MobiDB-lite"/>
    </source>
</evidence>